<feature type="region of interest" description="Disordered" evidence="5">
    <location>
        <begin position="1"/>
        <end position="36"/>
    </location>
</feature>
<dbReference type="Gene3D" id="1.20.1250.20">
    <property type="entry name" value="MFS general substrate transporter like domains"/>
    <property type="match status" value="1"/>
</dbReference>
<proteinExistence type="predicted"/>
<evidence type="ECO:0000313" key="8">
    <source>
        <dbReference type="EMBL" id="GAT49920.1"/>
    </source>
</evidence>
<dbReference type="InterPro" id="IPR036259">
    <property type="entry name" value="MFS_trans_sf"/>
</dbReference>
<evidence type="ECO:0000256" key="2">
    <source>
        <dbReference type="ARBA" id="ARBA00022692"/>
    </source>
</evidence>
<feature type="compositionally biased region" description="Polar residues" evidence="5">
    <location>
        <begin position="576"/>
        <end position="589"/>
    </location>
</feature>
<comment type="subcellular location">
    <subcellularLocation>
        <location evidence="1">Membrane</location>
        <topology evidence="1">Multi-pass membrane protein</topology>
    </subcellularLocation>
</comment>
<evidence type="ECO:0000256" key="6">
    <source>
        <dbReference type="SAM" id="Phobius"/>
    </source>
</evidence>
<dbReference type="Proteomes" id="UP000815677">
    <property type="component" value="Unassembled WGS sequence"/>
</dbReference>
<evidence type="ECO:0000256" key="1">
    <source>
        <dbReference type="ARBA" id="ARBA00004141"/>
    </source>
</evidence>
<dbReference type="SUPFAM" id="SSF103473">
    <property type="entry name" value="MFS general substrate transporter"/>
    <property type="match status" value="1"/>
</dbReference>
<feature type="transmembrane region" description="Helical" evidence="6">
    <location>
        <begin position="268"/>
        <end position="285"/>
    </location>
</feature>
<keyword evidence="3 6" id="KW-1133">Transmembrane helix</keyword>
<gene>
    <name evidence="8" type="ORF">MCHLO_07204</name>
</gene>
<keyword evidence="9" id="KW-1185">Reference proteome</keyword>
<dbReference type="PANTHER" id="PTHR23501">
    <property type="entry name" value="MAJOR FACILITATOR SUPERFAMILY"/>
    <property type="match status" value="1"/>
</dbReference>
<dbReference type="PANTHER" id="PTHR23501:SF102">
    <property type="entry name" value="DRUG TRANSPORTER, PUTATIVE (AFU_ORTHOLOGUE AFUA_3G08530)-RELATED"/>
    <property type="match status" value="1"/>
</dbReference>
<feature type="transmembrane region" description="Helical" evidence="6">
    <location>
        <begin position="507"/>
        <end position="526"/>
    </location>
</feature>
<feature type="region of interest" description="Disordered" evidence="5">
    <location>
        <begin position="540"/>
        <end position="589"/>
    </location>
</feature>
<feature type="transmembrane region" description="Helical" evidence="6">
    <location>
        <begin position="46"/>
        <end position="69"/>
    </location>
</feature>
<reference evidence="8" key="1">
    <citation type="submission" date="2014-09" db="EMBL/GenBank/DDBJ databases">
        <title>Genome sequence of the luminous mushroom Mycena chlorophos for searching fungal bioluminescence genes.</title>
        <authorList>
            <person name="Tanaka Y."/>
            <person name="Kasuga D."/>
            <person name="Oba Y."/>
            <person name="Hase S."/>
            <person name="Sato K."/>
            <person name="Oba Y."/>
            <person name="Sakakibara Y."/>
        </authorList>
    </citation>
    <scope>NUCLEOTIDE SEQUENCE</scope>
</reference>
<dbReference type="Gene3D" id="1.20.1720.10">
    <property type="entry name" value="Multidrug resistance protein D"/>
    <property type="match status" value="1"/>
</dbReference>
<dbReference type="Pfam" id="PF07690">
    <property type="entry name" value="MFS_1"/>
    <property type="match status" value="1"/>
</dbReference>
<feature type="transmembrane region" description="Helical" evidence="6">
    <location>
        <begin position="200"/>
        <end position="222"/>
    </location>
</feature>
<evidence type="ECO:0000256" key="3">
    <source>
        <dbReference type="ARBA" id="ARBA00022989"/>
    </source>
</evidence>
<dbReference type="EMBL" id="DF846039">
    <property type="protein sequence ID" value="GAT49920.1"/>
    <property type="molecule type" value="Genomic_DNA"/>
</dbReference>
<keyword evidence="2 6" id="KW-0812">Transmembrane</keyword>
<feature type="transmembrane region" description="Helical" evidence="6">
    <location>
        <begin position="395"/>
        <end position="414"/>
    </location>
</feature>
<feature type="compositionally biased region" description="Low complexity" evidence="5">
    <location>
        <begin position="547"/>
        <end position="559"/>
    </location>
</feature>
<feature type="compositionally biased region" description="Low complexity" evidence="5">
    <location>
        <begin position="19"/>
        <end position="29"/>
    </location>
</feature>
<evidence type="ECO:0000256" key="4">
    <source>
        <dbReference type="ARBA" id="ARBA00023136"/>
    </source>
</evidence>
<feature type="transmembrane region" description="Helical" evidence="6">
    <location>
        <begin position="341"/>
        <end position="362"/>
    </location>
</feature>
<sequence>MSTPASATAGPDEKKAEAQPESQAPAAAKTTKENEEHLVPHNNMPIVFFGLMMTSFLAALDQTIVANALPTIVAHLGGGNNYSWVGSSYLIAGASLSPLYGRLSDVVGRKAVLYPSIVIFLAGSALCGTAKSMSWLIGARVMQGVGGGGIQQLVNIVIGDIVTLEQRGTYGSFIGAMWGIAGVIGPLVGGALADHVSWRWIFWINLPTGGVAFVLLFFFLNLNPHKGRTLRQHINSFDFLGLFFFISGVVCILLGFSQSQIGWNRAPTIALLVVGFLLVIAGGVWETFTTRMPIIPPRLFRTRTTGVIFLTTFLHGFTFFSAAYYLPSYFQILGNSATKSGVLLIPFSLLTSITSAGGGIVVSKMGDYRPVTWLGWGIMAIGYGLMIMLDSHSKLAVQLIYPGIAGLGLGFLFLPPMIGLQAAMPREEMASSTAVFLLLRMLGYTVGIAVGQTVWTSVLRKKLAKVSGLSIPLDPTSLANYIRQLGTIQPESVRQQVIQAYTQSVSTIWIVDTPIVAFCFFAVFLLKKYSLKRKVIRAGKDGKPEVAPEGGNDAAAGDAEQQKHLQDSDDADETTPAPSGNASVEGSKP</sequence>
<dbReference type="PRINTS" id="PR01036">
    <property type="entry name" value="TCRTETB"/>
</dbReference>
<evidence type="ECO:0000313" key="9">
    <source>
        <dbReference type="Proteomes" id="UP000815677"/>
    </source>
</evidence>
<organism evidence="8 9">
    <name type="scientific">Mycena chlorophos</name>
    <name type="common">Agaric fungus</name>
    <name type="synonym">Agaricus chlorophos</name>
    <dbReference type="NCBI Taxonomy" id="658473"/>
    <lineage>
        <taxon>Eukaryota</taxon>
        <taxon>Fungi</taxon>
        <taxon>Dikarya</taxon>
        <taxon>Basidiomycota</taxon>
        <taxon>Agaricomycotina</taxon>
        <taxon>Agaricomycetes</taxon>
        <taxon>Agaricomycetidae</taxon>
        <taxon>Agaricales</taxon>
        <taxon>Marasmiineae</taxon>
        <taxon>Mycenaceae</taxon>
        <taxon>Mycena</taxon>
    </lineage>
</organism>
<feature type="domain" description="Major facilitator superfamily (MFS) profile" evidence="7">
    <location>
        <begin position="47"/>
        <end position="530"/>
    </location>
</feature>
<evidence type="ECO:0000259" key="7">
    <source>
        <dbReference type="PROSITE" id="PS50850"/>
    </source>
</evidence>
<evidence type="ECO:0000256" key="5">
    <source>
        <dbReference type="SAM" id="MobiDB-lite"/>
    </source>
</evidence>
<dbReference type="CDD" id="cd17502">
    <property type="entry name" value="MFS_Azr1_MDR_like"/>
    <property type="match status" value="1"/>
</dbReference>
<feature type="transmembrane region" description="Helical" evidence="6">
    <location>
        <begin position="306"/>
        <end position="326"/>
    </location>
</feature>
<name>A0ABQ0LFW6_MYCCL</name>
<dbReference type="InterPro" id="IPR020846">
    <property type="entry name" value="MFS_dom"/>
</dbReference>
<feature type="transmembrane region" description="Helical" evidence="6">
    <location>
        <begin position="435"/>
        <end position="455"/>
    </location>
</feature>
<feature type="transmembrane region" description="Helical" evidence="6">
    <location>
        <begin position="234"/>
        <end position="256"/>
    </location>
</feature>
<feature type="transmembrane region" description="Helical" evidence="6">
    <location>
        <begin position="81"/>
        <end position="100"/>
    </location>
</feature>
<feature type="transmembrane region" description="Helical" evidence="6">
    <location>
        <begin position="371"/>
        <end position="389"/>
    </location>
</feature>
<feature type="transmembrane region" description="Helical" evidence="6">
    <location>
        <begin position="170"/>
        <end position="188"/>
    </location>
</feature>
<accession>A0ABQ0LFW6</accession>
<dbReference type="PROSITE" id="PS50850">
    <property type="entry name" value="MFS"/>
    <property type="match status" value="1"/>
</dbReference>
<keyword evidence="4 6" id="KW-0472">Membrane</keyword>
<dbReference type="InterPro" id="IPR011701">
    <property type="entry name" value="MFS"/>
</dbReference>
<protein>
    <submittedName>
        <fullName evidence="8">Membrane transporter</fullName>
    </submittedName>
</protein>
<feature type="transmembrane region" description="Helical" evidence="6">
    <location>
        <begin position="112"/>
        <end position="130"/>
    </location>
</feature>